<evidence type="ECO:0000256" key="1">
    <source>
        <dbReference type="SAM" id="Phobius"/>
    </source>
</evidence>
<feature type="domain" description="Pyrroloquinoline quinone-dependent pyranose dehydrogenase beta-propeller" evidence="2">
    <location>
        <begin position="150"/>
        <end position="290"/>
    </location>
</feature>
<dbReference type="RefSeq" id="WP_167921718.1">
    <property type="nucleotide sequence ID" value="NZ_JAATIT010000003.1"/>
</dbReference>
<comment type="caution">
    <text evidence="3">The sequence shown here is derived from an EMBL/GenBank/DDBJ whole genome shotgun (WGS) entry which is preliminary data.</text>
</comment>
<name>A0A7X5XS17_9SPHN</name>
<dbReference type="PANTHER" id="PTHR33546:SF1">
    <property type="entry name" value="LARGE, MULTIFUNCTIONAL SECRETED PROTEIN"/>
    <property type="match status" value="1"/>
</dbReference>
<evidence type="ECO:0000313" key="3">
    <source>
        <dbReference type="EMBL" id="NJB90252.1"/>
    </source>
</evidence>
<feature type="transmembrane region" description="Helical" evidence="1">
    <location>
        <begin position="7"/>
        <end position="26"/>
    </location>
</feature>
<dbReference type="InterPro" id="IPR011041">
    <property type="entry name" value="Quinoprot_gluc/sorb_DH_b-prop"/>
</dbReference>
<evidence type="ECO:0000313" key="4">
    <source>
        <dbReference type="Proteomes" id="UP000535078"/>
    </source>
</evidence>
<proteinExistence type="predicted"/>
<accession>A0A7X5XS17</accession>
<dbReference type="Gene3D" id="2.120.10.30">
    <property type="entry name" value="TolB, C-terminal domain"/>
    <property type="match status" value="1"/>
</dbReference>
<dbReference type="AlphaFoldDB" id="A0A7X5XS17"/>
<keyword evidence="1" id="KW-0472">Membrane</keyword>
<dbReference type="InterPro" id="IPR054539">
    <property type="entry name" value="Beta-prop_PDH"/>
</dbReference>
<dbReference type="PANTHER" id="PTHR33546">
    <property type="entry name" value="LARGE, MULTIFUNCTIONAL SECRETED PROTEIN-RELATED"/>
    <property type="match status" value="1"/>
</dbReference>
<keyword evidence="4" id="KW-1185">Reference proteome</keyword>
<dbReference type="Pfam" id="PF22807">
    <property type="entry name" value="TrAA12"/>
    <property type="match status" value="2"/>
</dbReference>
<dbReference type="Proteomes" id="UP000535078">
    <property type="component" value="Unassembled WGS sequence"/>
</dbReference>
<sequence>MRKILKYAALALLVLLIAGGITLYIMSRPDVARFSTAELSGRVPVMASQRTETFPTVNVPEATSWPAGQAPRAAQGLAVQRFAEGLDHPRTLFVLPNGDVLAAESQSPPRKDGGVQGAVMKSLMGKGGAGRRPSANRITLLRDADGDGKAEVKSAYITGLNSPYGMALVGDTLYVANTDALLAFPYVAGETKMSGKPTKVVDLPAKGTNRHWTKSLVAAPNGWLYVGVGADSNIGEAGMNREFRRASVLEVRPENGYMRTFAAGIRNPVGLAFYPGSDRLWTVVNERDMLGSDLVPDYLTDLDEGDFYGWPWYYWGGFIDPRVAPEAEDRRQYVKRPEYGLGAHTAPLGMTFTDGLDLGERWANGALIARHGSWNRDPVTGYDVVFVKFGANGKPARALPITLLDQFLGKDGKTTRGRPADVKVAKDGSALVADDTGGVIWRVAKAKQPE</sequence>
<feature type="domain" description="Pyrroloquinoline quinone-dependent pyranose dehydrogenase beta-propeller" evidence="2">
    <location>
        <begin position="333"/>
        <end position="445"/>
    </location>
</feature>
<evidence type="ECO:0000259" key="2">
    <source>
        <dbReference type="Pfam" id="PF22807"/>
    </source>
</evidence>
<organism evidence="3 4">
    <name type="scientific">Sphingopyxis italica</name>
    <dbReference type="NCBI Taxonomy" id="1129133"/>
    <lineage>
        <taxon>Bacteria</taxon>
        <taxon>Pseudomonadati</taxon>
        <taxon>Pseudomonadota</taxon>
        <taxon>Alphaproteobacteria</taxon>
        <taxon>Sphingomonadales</taxon>
        <taxon>Sphingomonadaceae</taxon>
        <taxon>Sphingopyxis</taxon>
    </lineage>
</organism>
<keyword evidence="1" id="KW-1133">Transmembrane helix</keyword>
<dbReference type="EMBL" id="JAATIT010000003">
    <property type="protein sequence ID" value="NJB90252.1"/>
    <property type="molecule type" value="Genomic_DNA"/>
</dbReference>
<keyword evidence="1" id="KW-0812">Transmembrane</keyword>
<reference evidence="3 4" key="1">
    <citation type="submission" date="2020-03" db="EMBL/GenBank/DDBJ databases">
        <title>Genomic Encyclopedia of Type Strains, Phase IV (KMG-IV): sequencing the most valuable type-strain genomes for metagenomic binning, comparative biology and taxonomic classification.</title>
        <authorList>
            <person name="Goeker M."/>
        </authorList>
    </citation>
    <scope>NUCLEOTIDE SEQUENCE [LARGE SCALE GENOMIC DNA]</scope>
    <source>
        <strain evidence="3 4">DSM 25229</strain>
    </source>
</reference>
<dbReference type="InterPro" id="IPR011042">
    <property type="entry name" value="6-blade_b-propeller_TolB-like"/>
</dbReference>
<gene>
    <name evidence="3" type="ORF">GGR90_002446</name>
</gene>
<dbReference type="SUPFAM" id="SSF50952">
    <property type="entry name" value="Soluble quinoprotein glucose dehydrogenase"/>
    <property type="match status" value="1"/>
</dbReference>
<protein>
    <submittedName>
        <fullName evidence="3">Glucose/arabinose dehydrogenase</fullName>
    </submittedName>
</protein>